<proteinExistence type="predicted"/>
<evidence type="ECO:0000313" key="1">
    <source>
        <dbReference type="EMBL" id="ONK69360.1"/>
    </source>
</evidence>
<dbReference type="Proteomes" id="UP000243459">
    <property type="component" value="Chromosome 5"/>
</dbReference>
<sequence>MVMFSSSQSFVSNSLRKSWAEEVEAAVPLSHQHQNLISTSNIDRSLCSASNHEVPVPDSIPVKTNLFPANNLDGSLNSSRNLDRSINSARNLDGSINSARILEADSVLDYIPINDSVLNTKSAKVSLNEEVLNSANNMGNDSVPLDVTGNAKAPINEISKSSDEALNINLDTVGDSSVHVVHHRPVDVLKEQHPTAENFAPPQAVDISGHAVQAQIHQPGPNLVKDPQRVVDTAIGMLDRVIN</sequence>
<gene>
    <name evidence="1" type="ORF">A4U43_C05F22040</name>
</gene>
<reference evidence="2" key="1">
    <citation type="journal article" date="2017" name="Nat. Commun.">
        <title>The asparagus genome sheds light on the origin and evolution of a young Y chromosome.</title>
        <authorList>
            <person name="Harkess A."/>
            <person name="Zhou J."/>
            <person name="Xu C."/>
            <person name="Bowers J.E."/>
            <person name="Van der Hulst R."/>
            <person name="Ayyampalayam S."/>
            <person name="Mercati F."/>
            <person name="Riccardi P."/>
            <person name="McKain M.R."/>
            <person name="Kakrana A."/>
            <person name="Tang H."/>
            <person name="Ray J."/>
            <person name="Groenendijk J."/>
            <person name="Arikit S."/>
            <person name="Mathioni S.M."/>
            <person name="Nakano M."/>
            <person name="Shan H."/>
            <person name="Telgmann-Rauber A."/>
            <person name="Kanno A."/>
            <person name="Yue Z."/>
            <person name="Chen H."/>
            <person name="Li W."/>
            <person name="Chen Y."/>
            <person name="Xu X."/>
            <person name="Zhang Y."/>
            <person name="Luo S."/>
            <person name="Chen H."/>
            <person name="Gao J."/>
            <person name="Mao Z."/>
            <person name="Pires J.C."/>
            <person name="Luo M."/>
            <person name="Kudrna D."/>
            <person name="Wing R.A."/>
            <person name="Meyers B.C."/>
            <person name="Yi K."/>
            <person name="Kong H."/>
            <person name="Lavrijsen P."/>
            <person name="Sunseri F."/>
            <person name="Falavigna A."/>
            <person name="Ye Y."/>
            <person name="Leebens-Mack J.H."/>
            <person name="Chen G."/>
        </authorList>
    </citation>
    <scope>NUCLEOTIDE SEQUENCE [LARGE SCALE GENOMIC DNA]</scope>
    <source>
        <strain evidence="2">cv. DH0086</strain>
    </source>
</reference>
<name>A0A5P1EYX9_ASPOF</name>
<accession>A0A5P1EYX9</accession>
<protein>
    <submittedName>
        <fullName evidence="1">Uncharacterized protein</fullName>
    </submittedName>
</protein>
<dbReference type="AlphaFoldDB" id="A0A5P1EYX9"/>
<dbReference type="EMBL" id="CM007385">
    <property type="protein sequence ID" value="ONK69360.1"/>
    <property type="molecule type" value="Genomic_DNA"/>
</dbReference>
<evidence type="ECO:0000313" key="2">
    <source>
        <dbReference type="Proteomes" id="UP000243459"/>
    </source>
</evidence>
<organism evidence="1 2">
    <name type="scientific">Asparagus officinalis</name>
    <name type="common">Garden asparagus</name>
    <dbReference type="NCBI Taxonomy" id="4686"/>
    <lineage>
        <taxon>Eukaryota</taxon>
        <taxon>Viridiplantae</taxon>
        <taxon>Streptophyta</taxon>
        <taxon>Embryophyta</taxon>
        <taxon>Tracheophyta</taxon>
        <taxon>Spermatophyta</taxon>
        <taxon>Magnoliopsida</taxon>
        <taxon>Liliopsida</taxon>
        <taxon>Asparagales</taxon>
        <taxon>Asparagaceae</taxon>
        <taxon>Asparagoideae</taxon>
        <taxon>Asparagus</taxon>
    </lineage>
</organism>
<dbReference type="Gramene" id="ONK69360">
    <property type="protein sequence ID" value="ONK69360"/>
    <property type="gene ID" value="A4U43_C05F22040"/>
</dbReference>
<keyword evidence="2" id="KW-1185">Reference proteome</keyword>